<evidence type="ECO:0000256" key="2">
    <source>
        <dbReference type="ARBA" id="ARBA00023033"/>
    </source>
</evidence>
<feature type="compositionally biased region" description="Gly residues" evidence="3">
    <location>
        <begin position="145"/>
        <end position="162"/>
    </location>
</feature>
<dbReference type="Gene3D" id="3.50.50.60">
    <property type="entry name" value="FAD/NAD(P)-binding domain"/>
    <property type="match status" value="1"/>
</dbReference>
<gene>
    <name evidence="5" type="ORF">GCM10010517_41030</name>
</gene>
<comment type="caution">
    <text evidence="5">The sequence shown here is derived from an EMBL/GenBank/DDBJ whole genome shotgun (WGS) entry which is preliminary data.</text>
</comment>
<dbReference type="PRINTS" id="PR00420">
    <property type="entry name" value="RNGMNOXGNASE"/>
</dbReference>
<evidence type="ECO:0000313" key="6">
    <source>
        <dbReference type="Proteomes" id="UP001500831"/>
    </source>
</evidence>
<name>A0ABN3W0W4_9ACTN</name>
<keyword evidence="6" id="KW-1185">Reference proteome</keyword>
<keyword evidence="1" id="KW-0560">Oxidoreductase</keyword>
<accession>A0ABN3W0W4</accession>
<dbReference type="PANTHER" id="PTHR13789:SF309">
    <property type="entry name" value="PUTATIVE (AFU_ORTHOLOGUE AFUA_6G14510)-RELATED"/>
    <property type="match status" value="1"/>
</dbReference>
<evidence type="ECO:0000259" key="4">
    <source>
        <dbReference type="Pfam" id="PF01494"/>
    </source>
</evidence>
<dbReference type="Pfam" id="PF01494">
    <property type="entry name" value="FAD_binding_3"/>
    <property type="match status" value="2"/>
</dbReference>
<dbReference type="RefSeq" id="WP_344973813.1">
    <property type="nucleotide sequence ID" value="NZ_BAAAVI010000028.1"/>
</dbReference>
<sequence length="457" mass="47598">MFRAVVIGAGIGGLTAAVALQRWGWEVTLFERAASLEPVGSGLAVAANALKALDTIGIGDEIRALSAIRGEGGIRRSGGGWLVRTTEEAASARYGDSVVLLRRADLVDALSSRLAPGTLRLDTTVTGVDPETGRVAFTRREPSGNEGGAGETSGADGAGGPATGDDAAGAGTEGTEGTVKAHLVVAADGIHSPTRAALFPHHPGPRYAGITSWRMLIPGGGVPGQTYESWGRGKIFGVMPLAGDLAYCYATDTVPAGGDRGGDQRAELLRRFGDWHDPIPALLAAVAPENVLRNDVYHLATPLPAMHRGKVALLGDAAHAMTPNLGQGACQAVEDAVVLAHTTTMVVSAPTGRFPAHPDDTVPAGLAAYTAARLERTSRIVARSAAVCRATRLRDPLTVRLRDTLVTLGWRLASARMTAAMDEVLGWTPPDVVEGAIRGWTPLDEREEPPGRTHRST</sequence>
<dbReference type="InterPro" id="IPR036188">
    <property type="entry name" value="FAD/NAD-bd_sf"/>
</dbReference>
<proteinExistence type="predicted"/>
<evidence type="ECO:0000256" key="1">
    <source>
        <dbReference type="ARBA" id="ARBA00023002"/>
    </source>
</evidence>
<dbReference type="InterPro" id="IPR002938">
    <property type="entry name" value="FAD-bd"/>
</dbReference>
<organism evidence="5 6">
    <name type="scientific">Streptosporangium fragile</name>
    <dbReference type="NCBI Taxonomy" id="46186"/>
    <lineage>
        <taxon>Bacteria</taxon>
        <taxon>Bacillati</taxon>
        <taxon>Actinomycetota</taxon>
        <taxon>Actinomycetes</taxon>
        <taxon>Streptosporangiales</taxon>
        <taxon>Streptosporangiaceae</taxon>
        <taxon>Streptosporangium</taxon>
    </lineage>
</organism>
<keyword evidence="2 5" id="KW-0503">Monooxygenase</keyword>
<dbReference type="InterPro" id="IPR050493">
    <property type="entry name" value="FAD-dep_Monooxygenase_BioMet"/>
</dbReference>
<feature type="compositionally biased region" description="Low complexity" evidence="3">
    <location>
        <begin position="163"/>
        <end position="174"/>
    </location>
</feature>
<feature type="domain" description="FAD-binding" evidence="4">
    <location>
        <begin position="305"/>
        <end position="348"/>
    </location>
</feature>
<protein>
    <submittedName>
        <fullName evidence="5">FAD-dependent monooxygenase</fullName>
    </submittedName>
</protein>
<dbReference type="SUPFAM" id="SSF51905">
    <property type="entry name" value="FAD/NAD(P)-binding domain"/>
    <property type="match status" value="1"/>
</dbReference>
<dbReference type="EMBL" id="BAAAVI010000028">
    <property type="protein sequence ID" value="GAA2878873.1"/>
    <property type="molecule type" value="Genomic_DNA"/>
</dbReference>
<reference evidence="5 6" key="1">
    <citation type="journal article" date="2019" name="Int. J. Syst. Evol. Microbiol.">
        <title>The Global Catalogue of Microorganisms (GCM) 10K type strain sequencing project: providing services to taxonomists for standard genome sequencing and annotation.</title>
        <authorList>
            <consortium name="The Broad Institute Genomics Platform"/>
            <consortium name="The Broad Institute Genome Sequencing Center for Infectious Disease"/>
            <person name="Wu L."/>
            <person name="Ma J."/>
        </authorList>
    </citation>
    <scope>NUCLEOTIDE SEQUENCE [LARGE SCALE GENOMIC DNA]</scope>
    <source>
        <strain evidence="5 6">JCM 6242</strain>
    </source>
</reference>
<evidence type="ECO:0000313" key="5">
    <source>
        <dbReference type="EMBL" id="GAA2878873.1"/>
    </source>
</evidence>
<dbReference type="Proteomes" id="UP001500831">
    <property type="component" value="Unassembled WGS sequence"/>
</dbReference>
<dbReference type="PANTHER" id="PTHR13789">
    <property type="entry name" value="MONOOXYGENASE"/>
    <property type="match status" value="1"/>
</dbReference>
<feature type="domain" description="FAD-binding" evidence="4">
    <location>
        <begin position="4"/>
        <end position="198"/>
    </location>
</feature>
<evidence type="ECO:0000256" key="3">
    <source>
        <dbReference type="SAM" id="MobiDB-lite"/>
    </source>
</evidence>
<dbReference type="GO" id="GO:0004497">
    <property type="term" value="F:monooxygenase activity"/>
    <property type="evidence" value="ECO:0007669"/>
    <property type="project" value="UniProtKB-KW"/>
</dbReference>
<feature type="region of interest" description="Disordered" evidence="3">
    <location>
        <begin position="125"/>
        <end position="174"/>
    </location>
</feature>